<reference evidence="1 2" key="1">
    <citation type="journal article" date="2017" name="Elife">
        <title>Extensive horizontal gene transfer in cheese-associated bacteria.</title>
        <authorList>
            <person name="Bonham K.S."/>
            <person name="Wolfe B.E."/>
            <person name="Dutton R.J."/>
        </authorList>
    </citation>
    <scope>NUCLEOTIDE SEQUENCE [LARGE SCALE GENOMIC DNA]</scope>
    <source>
        <strain evidence="1 2">962_8</strain>
    </source>
</reference>
<dbReference type="InterPro" id="IPR028082">
    <property type="entry name" value="Peripla_BP_I"/>
</dbReference>
<organism evidence="1 2">
    <name type="scientific">Brevibacterium aurantiacum</name>
    <dbReference type="NCBI Taxonomy" id="273384"/>
    <lineage>
        <taxon>Bacteria</taxon>
        <taxon>Bacillati</taxon>
        <taxon>Actinomycetota</taxon>
        <taxon>Actinomycetes</taxon>
        <taxon>Micrococcales</taxon>
        <taxon>Brevibacteriaceae</taxon>
        <taxon>Brevibacterium</taxon>
    </lineage>
</organism>
<evidence type="ECO:0000313" key="1">
    <source>
        <dbReference type="EMBL" id="PCC43153.1"/>
    </source>
</evidence>
<dbReference type="Pfam" id="PF00356">
    <property type="entry name" value="LacI"/>
    <property type="match status" value="1"/>
</dbReference>
<dbReference type="EMBL" id="NRGQ01000008">
    <property type="protein sequence ID" value="PCC43153.1"/>
    <property type="molecule type" value="Genomic_DNA"/>
</dbReference>
<comment type="caution">
    <text evidence="1">The sequence shown here is derived from an EMBL/GenBank/DDBJ whole genome shotgun (WGS) entry which is preliminary data.</text>
</comment>
<dbReference type="GO" id="GO:0003700">
    <property type="term" value="F:DNA-binding transcription factor activity"/>
    <property type="evidence" value="ECO:0007669"/>
    <property type="project" value="TreeGrafter"/>
</dbReference>
<dbReference type="PROSITE" id="PS50932">
    <property type="entry name" value="HTH_LACI_2"/>
    <property type="match status" value="1"/>
</dbReference>
<dbReference type="RefSeq" id="WP_096177928.1">
    <property type="nucleotide sequence ID" value="NZ_NRGQ01000008.1"/>
</dbReference>
<gene>
    <name evidence="1" type="ORF">CIK65_08795</name>
</gene>
<evidence type="ECO:0000313" key="2">
    <source>
        <dbReference type="Proteomes" id="UP000218620"/>
    </source>
</evidence>
<dbReference type="GO" id="GO:0000976">
    <property type="term" value="F:transcription cis-regulatory region binding"/>
    <property type="evidence" value="ECO:0007669"/>
    <property type="project" value="TreeGrafter"/>
</dbReference>
<dbReference type="Proteomes" id="UP000218620">
    <property type="component" value="Unassembled WGS sequence"/>
</dbReference>
<name>A0A2A3YV43_BREAU</name>
<dbReference type="AlphaFoldDB" id="A0A2A3YV43"/>
<sequence length="345" mass="36904">MVRRRGRVTIREVAAKAGVSITAVSHALNGKGSLSDKTRERVRAVAVELGYEADVLARAMRDKPMGAVGLIIRPLDELGDYRPQGVDFFTRFSGSAAHAAADRGLGLMLVPDAAHVEWSPLARSLDGFIITDPTVDDPTLKKLEGKDIPVVTVGRVPESTASGQWVSTDDFGNATRLLDLLHARGASDLVLVTGTDDNAWNLDAIRALEQWQNSTGATARVERVSEAEGQQGGRRIARQLIKSRMPEAVFCLTGRHAAGLCSALIEAGVRVPEDVLVAALSDSEQTRSEGITAIDMRPSQLALAAVDLIDCLVREDSRARQINQSIIVGEMLERASTAPNASASP</sequence>
<protein>
    <submittedName>
        <fullName evidence="1">Uncharacterized protein</fullName>
    </submittedName>
</protein>
<dbReference type="Gene3D" id="3.40.50.2300">
    <property type="match status" value="2"/>
</dbReference>
<dbReference type="InterPro" id="IPR046335">
    <property type="entry name" value="LacI/GalR-like_sensor"/>
</dbReference>
<dbReference type="Gene3D" id="1.10.260.40">
    <property type="entry name" value="lambda repressor-like DNA-binding domains"/>
    <property type="match status" value="1"/>
</dbReference>
<dbReference type="InterPro" id="IPR010982">
    <property type="entry name" value="Lambda_DNA-bd_dom_sf"/>
</dbReference>
<dbReference type="SMART" id="SM00354">
    <property type="entry name" value="HTH_LACI"/>
    <property type="match status" value="1"/>
</dbReference>
<dbReference type="CDD" id="cd01392">
    <property type="entry name" value="HTH_LacI"/>
    <property type="match status" value="1"/>
</dbReference>
<proteinExistence type="predicted"/>
<dbReference type="PANTHER" id="PTHR30146">
    <property type="entry name" value="LACI-RELATED TRANSCRIPTIONAL REPRESSOR"/>
    <property type="match status" value="1"/>
</dbReference>
<dbReference type="PROSITE" id="PS00356">
    <property type="entry name" value="HTH_LACI_1"/>
    <property type="match status" value="1"/>
</dbReference>
<dbReference type="Pfam" id="PF13377">
    <property type="entry name" value="Peripla_BP_3"/>
    <property type="match status" value="1"/>
</dbReference>
<dbReference type="SUPFAM" id="SSF53822">
    <property type="entry name" value="Periplasmic binding protein-like I"/>
    <property type="match status" value="1"/>
</dbReference>
<accession>A0A2A3YV43</accession>
<dbReference type="PANTHER" id="PTHR30146:SF153">
    <property type="entry name" value="LACTOSE OPERON REPRESSOR"/>
    <property type="match status" value="1"/>
</dbReference>
<dbReference type="SUPFAM" id="SSF47413">
    <property type="entry name" value="lambda repressor-like DNA-binding domains"/>
    <property type="match status" value="1"/>
</dbReference>
<dbReference type="InterPro" id="IPR000843">
    <property type="entry name" value="HTH_LacI"/>
</dbReference>